<keyword evidence="4" id="KW-0677">Repeat</keyword>
<evidence type="ECO:0000256" key="9">
    <source>
        <dbReference type="ARBA" id="ARBA00023242"/>
    </source>
</evidence>
<dbReference type="InterPro" id="IPR036236">
    <property type="entry name" value="Znf_C2H2_sf"/>
</dbReference>
<evidence type="ECO:0000256" key="5">
    <source>
        <dbReference type="ARBA" id="ARBA00022771"/>
    </source>
</evidence>
<feature type="region of interest" description="Disordered" evidence="11">
    <location>
        <begin position="103"/>
        <end position="153"/>
    </location>
</feature>
<keyword evidence="3" id="KW-0479">Metal-binding</keyword>
<feature type="non-terminal residue" evidence="13">
    <location>
        <position position="187"/>
    </location>
</feature>
<name>A0ABN9FLY3_9NEOB</name>
<comment type="similarity">
    <text evidence="2">Belongs to the krueppel C2H2-type zinc-finger protein family.</text>
</comment>
<dbReference type="PROSITE" id="PS50157">
    <property type="entry name" value="ZINC_FINGER_C2H2_2"/>
    <property type="match status" value="1"/>
</dbReference>
<sequence>MLMFSHLPPVTTFARLGSDLLPPPPPPPILPCHGDMILKKEPGSPPNHDFMHGLGAIKQEKIGENDTYQYYGERPAEILEVTVGGPGLIPELGFNRELFLRTERNGFDPKQTPSMKKTRRPSSEAQEAKSKRRRSDSSKSLGDGEAANLSPNQKPHICEHCSAAFRSSYHLRRHVLIHTGERPFQCS</sequence>
<dbReference type="InterPro" id="IPR013087">
    <property type="entry name" value="Znf_C2H2_type"/>
</dbReference>
<evidence type="ECO:0000256" key="1">
    <source>
        <dbReference type="ARBA" id="ARBA00004123"/>
    </source>
</evidence>
<comment type="subcellular location">
    <subcellularLocation>
        <location evidence="1">Nucleus</location>
    </subcellularLocation>
</comment>
<evidence type="ECO:0000256" key="6">
    <source>
        <dbReference type="ARBA" id="ARBA00022833"/>
    </source>
</evidence>
<dbReference type="PANTHER" id="PTHR23235:SF155">
    <property type="entry name" value="EARLY GROWTH RESPONSE 4-RELATED"/>
    <property type="match status" value="1"/>
</dbReference>
<dbReference type="PANTHER" id="PTHR23235">
    <property type="entry name" value="KRUEPPEL-LIKE TRANSCRIPTION FACTOR"/>
    <property type="match status" value="1"/>
</dbReference>
<dbReference type="PROSITE" id="PS00028">
    <property type="entry name" value="ZINC_FINGER_C2H2_1"/>
    <property type="match status" value="1"/>
</dbReference>
<evidence type="ECO:0000256" key="2">
    <source>
        <dbReference type="ARBA" id="ARBA00006991"/>
    </source>
</evidence>
<dbReference type="EMBL" id="CATNWA010016922">
    <property type="protein sequence ID" value="CAI9596418.1"/>
    <property type="molecule type" value="Genomic_DNA"/>
</dbReference>
<evidence type="ECO:0000313" key="14">
    <source>
        <dbReference type="Proteomes" id="UP001162483"/>
    </source>
</evidence>
<keyword evidence="6" id="KW-0862">Zinc</keyword>
<keyword evidence="7" id="KW-0805">Transcription regulation</keyword>
<keyword evidence="8" id="KW-0804">Transcription</keyword>
<proteinExistence type="inferred from homology"/>
<reference evidence="13" key="1">
    <citation type="submission" date="2023-05" db="EMBL/GenBank/DDBJ databases">
        <authorList>
            <person name="Stuckert A."/>
        </authorList>
    </citation>
    <scope>NUCLEOTIDE SEQUENCE</scope>
</reference>
<keyword evidence="5 10" id="KW-0863">Zinc-finger</keyword>
<comment type="caution">
    <text evidence="13">The sequence shown here is derived from an EMBL/GenBank/DDBJ whole genome shotgun (WGS) entry which is preliminary data.</text>
</comment>
<evidence type="ECO:0000256" key="7">
    <source>
        <dbReference type="ARBA" id="ARBA00023015"/>
    </source>
</evidence>
<accession>A0ABN9FLY3</accession>
<gene>
    <name evidence="13" type="ORF">SPARVUS_LOCUS12070035</name>
</gene>
<evidence type="ECO:0000256" key="3">
    <source>
        <dbReference type="ARBA" id="ARBA00022723"/>
    </source>
</evidence>
<evidence type="ECO:0000259" key="12">
    <source>
        <dbReference type="PROSITE" id="PS50157"/>
    </source>
</evidence>
<keyword evidence="14" id="KW-1185">Reference proteome</keyword>
<evidence type="ECO:0000256" key="8">
    <source>
        <dbReference type="ARBA" id="ARBA00023163"/>
    </source>
</evidence>
<evidence type="ECO:0000313" key="13">
    <source>
        <dbReference type="EMBL" id="CAI9596418.1"/>
    </source>
</evidence>
<evidence type="ECO:0000256" key="11">
    <source>
        <dbReference type="SAM" id="MobiDB-lite"/>
    </source>
</evidence>
<feature type="domain" description="C2H2-type" evidence="12">
    <location>
        <begin position="156"/>
        <end position="183"/>
    </location>
</feature>
<dbReference type="SUPFAM" id="SSF57667">
    <property type="entry name" value="beta-beta-alpha zinc fingers"/>
    <property type="match status" value="1"/>
</dbReference>
<dbReference type="Proteomes" id="UP001162483">
    <property type="component" value="Unassembled WGS sequence"/>
</dbReference>
<evidence type="ECO:0000256" key="10">
    <source>
        <dbReference type="PROSITE-ProRule" id="PRU00042"/>
    </source>
</evidence>
<protein>
    <recommendedName>
        <fullName evidence="12">C2H2-type domain-containing protein</fullName>
    </recommendedName>
</protein>
<evidence type="ECO:0000256" key="4">
    <source>
        <dbReference type="ARBA" id="ARBA00022737"/>
    </source>
</evidence>
<organism evidence="13 14">
    <name type="scientific">Staurois parvus</name>
    <dbReference type="NCBI Taxonomy" id="386267"/>
    <lineage>
        <taxon>Eukaryota</taxon>
        <taxon>Metazoa</taxon>
        <taxon>Chordata</taxon>
        <taxon>Craniata</taxon>
        <taxon>Vertebrata</taxon>
        <taxon>Euteleostomi</taxon>
        <taxon>Amphibia</taxon>
        <taxon>Batrachia</taxon>
        <taxon>Anura</taxon>
        <taxon>Neobatrachia</taxon>
        <taxon>Ranoidea</taxon>
        <taxon>Ranidae</taxon>
        <taxon>Staurois</taxon>
    </lineage>
</organism>
<keyword evidence="9" id="KW-0539">Nucleus</keyword>
<dbReference type="Gene3D" id="3.30.160.60">
    <property type="entry name" value="Classic Zinc Finger"/>
    <property type="match status" value="1"/>
</dbReference>